<feature type="domain" description="Dynamin N-terminal" evidence="4">
    <location>
        <begin position="47"/>
        <end position="205"/>
    </location>
</feature>
<dbReference type="PANTHER" id="PTHR43681:SF1">
    <property type="entry name" value="SARCALUMENIN"/>
    <property type="match status" value="1"/>
</dbReference>
<dbReference type="EMBL" id="JAJNDB010000010">
    <property type="protein sequence ID" value="MCD2197860.1"/>
    <property type="molecule type" value="Genomic_DNA"/>
</dbReference>
<dbReference type="Gene3D" id="3.40.50.300">
    <property type="entry name" value="P-loop containing nucleotide triphosphate hydrolases"/>
    <property type="match status" value="1"/>
</dbReference>
<name>A0ABS8PHX4_9PSEU</name>
<dbReference type="RefSeq" id="WP_230740253.1">
    <property type="nucleotide sequence ID" value="NZ_JAJNDB010000010.1"/>
</dbReference>
<comment type="caution">
    <text evidence="5">The sequence shown here is derived from an EMBL/GenBank/DDBJ whole genome shotgun (WGS) entry which is preliminary data.</text>
</comment>
<evidence type="ECO:0000313" key="6">
    <source>
        <dbReference type="Proteomes" id="UP001199469"/>
    </source>
</evidence>
<reference evidence="5 6" key="1">
    <citation type="submission" date="2021-11" db="EMBL/GenBank/DDBJ databases">
        <title>Draft genome sequence of Actinomycetospora sp. SF1 isolated from the rhizosphere soil.</title>
        <authorList>
            <person name="Duangmal K."/>
            <person name="Chantavorakit T."/>
        </authorList>
    </citation>
    <scope>NUCLEOTIDE SEQUENCE [LARGE SCALE GENOMIC DNA]</scope>
    <source>
        <strain evidence="5 6">TBRC 5722</strain>
    </source>
</reference>
<keyword evidence="1" id="KW-0175">Coiled coil</keyword>
<evidence type="ECO:0000259" key="4">
    <source>
        <dbReference type="Pfam" id="PF00350"/>
    </source>
</evidence>
<evidence type="ECO:0000256" key="1">
    <source>
        <dbReference type="SAM" id="Coils"/>
    </source>
</evidence>
<keyword evidence="3" id="KW-0812">Transmembrane</keyword>
<keyword evidence="6" id="KW-1185">Reference proteome</keyword>
<protein>
    <submittedName>
        <fullName evidence="5">Dynamin family protein</fullName>
    </submittedName>
</protein>
<evidence type="ECO:0000256" key="3">
    <source>
        <dbReference type="SAM" id="Phobius"/>
    </source>
</evidence>
<dbReference type="Proteomes" id="UP001199469">
    <property type="component" value="Unassembled WGS sequence"/>
</dbReference>
<sequence length="635" mass="68130">MTDHPPGGEPSELVELARRAATAYDRPDLEKRLGVVSRAVADDRARVLVVGEFKAGKTELVNAVIGGRALPTDAHRATTVPTMCAHGEQPAVVLVRGVEGGVEQQQISPTDLAEHVTERGNPDNRAGWSHAEATLPRPVLEGLRLVDTPGAGGLASPSAVSTMAELPGADAVLVVADGGRELTAPELALTRTAAAVSPTVAVVLTRIDLHPHWRRIADIDRGHLDRAGGERSDGTGGSSLRAVRIFPTSSALALHAAEDDDLPPDTARELAAESGIEEVRRLLVREVAEGRQARRIRMVADEVIVACEQFATAFRAERDALADPQRAQRIAAEVERSRAQAASLRDRAARWQQTLNDGVGDLVSDIEYDLRDRLRAVVADAEVALDDTDPAKTWEQFAPWLHQQVSAGVSTNVVWAEERTRWLAERVATHFAEDGAGVLPPVTVAASPDGTGLAADPVSMLAAPDHEKFGVSQSLMIGMRGSYGGVLMIGMLTTIAGMALLNPFSIGAGLLLGSKTLVDERKRALRRRQAEAKQAVRRHVDDVTFQAGKNSRDMLREVQRTLRDHFTTTAEELERSLAATADAARAVEADDAKRTARLADVEAELERVEHLADRARRLRGRAGSGSSRSSRLVGA</sequence>
<dbReference type="InterPro" id="IPR051943">
    <property type="entry name" value="TRAFAC_Dynamin-like_GTPase"/>
</dbReference>
<dbReference type="PANTHER" id="PTHR43681">
    <property type="entry name" value="TRANSMEMBRANE GTPASE FZO"/>
    <property type="match status" value="1"/>
</dbReference>
<feature type="compositionally biased region" description="Low complexity" evidence="2">
    <location>
        <begin position="624"/>
        <end position="635"/>
    </location>
</feature>
<accession>A0ABS8PHX4</accession>
<evidence type="ECO:0000256" key="2">
    <source>
        <dbReference type="SAM" id="MobiDB-lite"/>
    </source>
</evidence>
<dbReference type="Pfam" id="PF00350">
    <property type="entry name" value="Dynamin_N"/>
    <property type="match status" value="1"/>
</dbReference>
<evidence type="ECO:0000313" key="5">
    <source>
        <dbReference type="EMBL" id="MCD2197860.1"/>
    </source>
</evidence>
<keyword evidence="3" id="KW-1133">Transmembrane helix</keyword>
<feature type="transmembrane region" description="Helical" evidence="3">
    <location>
        <begin position="483"/>
        <end position="513"/>
    </location>
</feature>
<dbReference type="SUPFAM" id="SSF52540">
    <property type="entry name" value="P-loop containing nucleoside triphosphate hydrolases"/>
    <property type="match status" value="1"/>
</dbReference>
<organism evidence="5 6">
    <name type="scientific">Actinomycetospora endophytica</name>
    <dbReference type="NCBI Taxonomy" id="2291215"/>
    <lineage>
        <taxon>Bacteria</taxon>
        <taxon>Bacillati</taxon>
        <taxon>Actinomycetota</taxon>
        <taxon>Actinomycetes</taxon>
        <taxon>Pseudonocardiales</taxon>
        <taxon>Pseudonocardiaceae</taxon>
        <taxon>Actinomycetospora</taxon>
    </lineage>
</organism>
<dbReference type="InterPro" id="IPR045063">
    <property type="entry name" value="Dynamin_N"/>
</dbReference>
<feature type="coiled-coil region" evidence="1">
    <location>
        <begin position="327"/>
        <end position="354"/>
    </location>
</feature>
<feature type="region of interest" description="Disordered" evidence="2">
    <location>
        <begin position="616"/>
        <end position="635"/>
    </location>
</feature>
<keyword evidence="3" id="KW-0472">Membrane</keyword>
<gene>
    <name evidence="5" type="ORF">LQ327_31260</name>
</gene>
<proteinExistence type="predicted"/>
<dbReference type="InterPro" id="IPR027417">
    <property type="entry name" value="P-loop_NTPase"/>
</dbReference>